<dbReference type="GO" id="GO:0003700">
    <property type="term" value="F:DNA-binding transcription factor activity"/>
    <property type="evidence" value="ECO:0007669"/>
    <property type="project" value="InterPro"/>
</dbReference>
<dbReference type="AlphaFoldDB" id="A0A841P8W3"/>
<feature type="domain" description="HTH araC/xylS-type" evidence="4">
    <location>
        <begin position="132"/>
        <end position="230"/>
    </location>
</feature>
<evidence type="ECO:0000259" key="4">
    <source>
        <dbReference type="PROSITE" id="PS01124"/>
    </source>
</evidence>
<dbReference type="SMART" id="SM00342">
    <property type="entry name" value="HTH_ARAC"/>
    <property type="match status" value="1"/>
</dbReference>
<dbReference type="PANTHER" id="PTHR46796">
    <property type="entry name" value="HTH-TYPE TRANSCRIPTIONAL ACTIVATOR RHAS-RELATED"/>
    <property type="match status" value="1"/>
</dbReference>
<evidence type="ECO:0000256" key="2">
    <source>
        <dbReference type="ARBA" id="ARBA00023125"/>
    </source>
</evidence>
<dbReference type="InterPro" id="IPR018062">
    <property type="entry name" value="HTH_AraC-typ_CS"/>
</dbReference>
<dbReference type="RefSeq" id="WP_184872935.1">
    <property type="nucleotide sequence ID" value="NZ_JACHEF010000002.1"/>
</dbReference>
<sequence>MAHGIIRQGIIRPGMGCIEPSGFAETEVEIAAPLECLYIYMAPELIGRSALEDFGIDPGKTQLAYAGGLWDPLLVEVAASLKRMMSRKPDAVDRLFLDGVKVILSAHLIRNYQINQWRPPSERPTLPYLKLKRVIDLIEARYQTSIGLRELAGEAALSEFHFARLFREATGLSPYRYVMERRISEARARLAKADRSITEIAFEVGFGSQSAFNRAFRKYAGVTPGEFQSQERARFA</sequence>
<gene>
    <name evidence="5" type="ORF">HNQ71_002636</name>
</gene>
<evidence type="ECO:0000313" key="6">
    <source>
        <dbReference type="Proteomes" id="UP000556329"/>
    </source>
</evidence>
<dbReference type="PROSITE" id="PS00041">
    <property type="entry name" value="HTH_ARAC_FAMILY_1"/>
    <property type="match status" value="1"/>
</dbReference>
<dbReference type="InterPro" id="IPR009057">
    <property type="entry name" value="Homeodomain-like_sf"/>
</dbReference>
<dbReference type="InterPro" id="IPR050204">
    <property type="entry name" value="AraC_XylS_family_regulators"/>
</dbReference>
<dbReference type="Gene3D" id="1.10.10.60">
    <property type="entry name" value="Homeodomain-like"/>
    <property type="match status" value="2"/>
</dbReference>
<protein>
    <submittedName>
        <fullName evidence="5">AraC family transcriptional regulator</fullName>
    </submittedName>
</protein>
<dbReference type="InterPro" id="IPR020449">
    <property type="entry name" value="Tscrpt_reg_AraC-type_HTH"/>
</dbReference>
<evidence type="ECO:0000256" key="3">
    <source>
        <dbReference type="ARBA" id="ARBA00023163"/>
    </source>
</evidence>
<dbReference type="Proteomes" id="UP000556329">
    <property type="component" value="Unassembled WGS sequence"/>
</dbReference>
<proteinExistence type="predicted"/>
<comment type="caution">
    <text evidence="5">The sequence shown here is derived from an EMBL/GenBank/DDBJ whole genome shotgun (WGS) entry which is preliminary data.</text>
</comment>
<dbReference type="SUPFAM" id="SSF46689">
    <property type="entry name" value="Homeodomain-like"/>
    <property type="match status" value="2"/>
</dbReference>
<reference evidence="5 6" key="1">
    <citation type="submission" date="2020-08" db="EMBL/GenBank/DDBJ databases">
        <title>Genomic Encyclopedia of Type Strains, Phase IV (KMG-IV): sequencing the most valuable type-strain genomes for metagenomic binning, comparative biology and taxonomic classification.</title>
        <authorList>
            <person name="Goeker M."/>
        </authorList>
    </citation>
    <scope>NUCLEOTIDE SEQUENCE [LARGE SCALE GENOMIC DNA]</scope>
    <source>
        <strain evidence="5 6">DSM 100039</strain>
    </source>
</reference>
<keyword evidence="3" id="KW-0804">Transcription</keyword>
<keyword evidence="2" id="KW-0238">DNA-binding</keyword>
<evidence type="ECO:0000256" key="1">
    <source>
        <dbReference type="ARBA" id="ARBA00023015"/>
    </source>
</evidence>
<dbReference type="GO" id="GO:0043565">
    <property type="term" value="F:sequence-specific DNA binding"/>
    <property type="evidence" value="ECO:0007669"/>
    <property type="project" value="InterPro"/>
</dbReference>
<keyword evidence="1" id="KW-0805">Transcription regulation</keyword>
<dbReference type="PROSITE" id="PS01124">
    <property type="entry name" value="HTH_ARAC_FAMILY_2"/>
    <property type="match status" value="1"/>
</dbReference>
<evidence type="ECO:0000313" key="5">
    <source>
        <dbReference type="EMBL" id="MBB6409971.1"/>
    </source>
</evidence>
<dbReference type="InterPro" id="IPR018060">
    <property type="entry name" value="HTH_AraC"/>
</dbReference>
<organism evidence="5 6">
    <name type="scientific">Mesorhizobium sangaii</name>
    <dbReference type="NCBI Taxonomy" id="505389"/>
    <lineage>
        <taxon>Bacteria</taxon>
        <taxon>Pseudomonadati</taxon>
        <taxon>Pseudomonadota</taxon>
        <taxon>Alphaproteobacteria</taxon>
        <taxon>Hyphomicrobiales</taxon>
        <taxon>Phyllobacteriaceae</taxon>
        <taxon>Mesorhizobium</taxon>
    </lineage>
</organism>
<keyword evidence="6" id="KW-1185">Reference proteome</keyword>
<dbReference type="EMBL" id="JACHEF010000002">
    <property type="protein sequence ID" value="MBB6409971.1"/>
    <property type="molecule type" value="Genomic_DNA"/>
</dbReference>
<dbReference type="PANTHER" id="PTHR46796:SF6">
    <property type="entry name" value="ARAC SUBFAMILY"/>
    <property type="match status" value="1"/>
</dbReference>
<dbReference type="PRINTS" id="PR00032">
    <property type="entry name" value="HTHARAC"/>
</dbReference>
<accession>A0A841P8W3</accession>
<dbReference type="Pfam" id="PF12833">
    <property type="entry name" value="HTH_18"/>
    <property type="match status" value="1"/>
</dbReference>
<name>A0A841P8W3_9HYPH</name>